<dbReference type="Proteomes" id="UP000192872">
    <property type="component" value="Unassembled WGS sequence"/>
</dbReference>
<evidence type="ECO:0008006" key="3">
    <source>
        <dbReference type="Google" id="ProtNLM"/>
    </source>
</evidence>
<proteinExistence type="predicted"/>
<protein>
    <recommendedName>
        <fullName evidence="3">Nucleoside-diphosphate sugar epimerase</fullName>
    </recommendedName>
</protein>
<dbReference type="Pfam" id="PF06258">
    <property type="entry name" value="Mito_fiss_Elm1"/>
    <property type="match status" value="1"/>
</dbReference>
<dbReference type="PANTHER" id="PTHR33986:SF15">
    <property type="entry name" value="MITOCHONDRIAL FISSION PROTEIN ELM1"/>
    <property type="match status" value="1"/>
</dbReference>
<dbReference type="EMBL" id="LWDL01000001">
    <property type="protein sequence ID" value="OQW54814.1"/>
    <property type="molecule type" value="Genomic_DNA"/>
</dbReference>
<dbReference type="AlphaFoldDB" id="A0A1W9I5U7"/>
<organism evidence="1 2">
    <name type="scientific">Candidatus Raskinella chloraquaticus</name>
    <dbReference type="NCBI Taxonomy" id="1951219"/>
    <lineage>
        <taxon>Bacteria</taxon>
        <taxon>Pseudomonadati</taxon>
        <taxon>Pseudomonadota</taxon>
        <taxon>Alphaproteobacteria</taxon>
        <taxon>Hyphomicrobiales</taxon>
        <taxon>Phreatobacteraceae</taxon>
        <taxon>Candidatus Raskinella</taxon>
    </lineage>
</organism>
<dbReference type="STRING" id="1827387.A4S15_03525"/>
<evidence type="ECO:0000313" key="2">
    <source>
        <dbReference type="Proteomes" id="UP000192872"/>
    </source>
</evidence>
<comment type="caution">
    <text evidence="1">The sequence shown here is derived from an EMBL/GenBank/DDBJ whole genome shotgun (WGS) entry which is preliminary data.</text>
</comment>
<dbReference type="PANTHER" id="PTHR33986">
    <property type="entry name" value="OS02G0535700 PROTEIN"/>
    <property type="match status" value="1"/>
</dbReference>
<evidence type="ECO:0000313" key="1">
    <source>
        <dbReference type="EMBL" id="OQW54814.1"/>
    </source>
</evidence>
<sequence>MENQCLGLAERLGLQPEIKRVQLRSPWRELSPWMRMGQSHALSRKGDPLSAPWPDLIIATGRASVATSLWVKKKSGGRTLCVQIQNPVVGLSRFDLVVMPEHDGISGPNVVATRGGLHRVTPEFLAKEAERWAPLVDHLPVPRLAVLVGGSNGAYQLTPREMVRLTVSLAALAKEKKMGLMVTPSRRTGEANLAILQAGLHDCSAVIWDGQGDNPYYGFLGLADAFVVTCDSVNMVSEAASTGKPLHVVHLPGGSAKFTAFHQAMERDGYCRPFAGKIEEWRYSPLNDMQLVADRVRQLLVSRRG</sequence>
<accession>A0A1W9I5U7</accession>
<name>A0A1W9I5U7_9HYPH</name>
<dbReference type="InterPro" id="IPR009367">
    <property type="entry name" value="Elm1-like"/>
</dbReference>
<reference evidence="1 2" key="1">
    <citation type="journal article" date="2017" name="Water Res.">
        <title>Comammox in drinking water systems.</title>
        <authorList>
            <person name="Wang Y."/>
            <person name="Ma L."/>
            <person name="Mao Y."/>
            <person name="Jiang X."/>
            <person name="Xia Y."/>
            <person name="Yu K."/>
            <person name="Li B."/>
            <person name="Zhang T."/>
        </authorList>
    </citation>
    <scope>NUCLEOTIDE SEQUENCE [LARGE SCALE GENOMIC DNA]</scope>
    <source>
        <strain evidence="1">SG_bin8</strain>
    </source>
</reference>
<gene>
    <name evidence="1" type="ORF">A4S15_03525</name>
</gene>